<dbReference type="InterPro" id="IPR001480">
    <property type="entry name" value="Bulb-type_lectin_dom"/>
</dbReference>
<dbReference type="EMBL" id="BTGU01010694">
    <property type="protein sequence ID" value="GMN73681.1"/>
    <property type="molecule type" value="Genomic_DNA"/>
</dbReference>
<evidence type="ECO:0000256" key="3">
    <source>
        <dbReference type="ARBA" id="ARBA00023180"/>
    </source>
</evidence>
<evidence type="ECO:0000259" key="6">
    <source>
        <dbReference type="PROSITE" id="PS50026"/>
    </source>
</evidence>
<evidence type="ECO:0000313" key="9">
    <source>
        <dbReference type="Proteomes" id="UP001187192"/>
    </source>
</evidence>
<proteinExistence type="predicted"/>
<dbReference type="PROSITE" id="PS50927">
    <property type="entry name" value="BULB_LECTIN"/>
    <property type="match status" value="1"/>
</dbReference>
<dbReference type="PANTHER" id="PTHR32444">
    <property type="entry name" value="BULB-TYPE LECTIN DOMAIN-CONTAINING PROTEIN"/>
    <property type="match status" value="1"/>
</dbReference>
<dbReference type="AlphaFoldDB" id="A0AA88ELB1"/>
<dbReference type="Pfam" id="PF00954">
    <property type="entry name" value="S_locus_glycop"/>
    <property type="match status" value="1"/>
</dbReference>
<feature type="signal peptide" evidence="5">
    <location>
        <begin position="1"/>
        <end position="20"/>
    </location>
</feature>
<accession>A0AA88ELB1</accession>
<keyword evidence="3" id="KW-0325">Glycoprotein</keyword>
<evidence type="ECO:0000313" key="8">
    <source>
        <dbReference type="EMBL" id="GMN73681.1"/>
    </source>
</evidence>
<protein>
    <recommendedName>
        <fullName evidence="10">Bulb-type lectin domain-containing protein</fullName>
    </recommendedName>
</protein>
<dbReference type="PROSITE" id="PS50026">
    <property type="entry name" value="EGF_3"/>
    <property type="match status" value="1"/>
</dbReference>
<dbReference type="GO" id="GO:0048544">
    <property type="term" value="P:recognition of pollen"/>
    <property type="evidence" value="ECO:0007669"/>
    <property type="project" value="InterPro"/>
</dbReference>
<feature type="non-terminal residue" evidence="8">
    <location>
        <position position="355"/>
    </location>
</feature>
<dbReference type="Proteomes" id="UP001187192">
    <property type="component" value="Unassembled WGS sequence"/>
</dbReference>
<feature type="domain" description="Bulb-type lectin" evidence="7">
    <location>
        <begin position="16"/>
        <end position="143"/>
    </location>
</feature>
<dbReference type="PANTHER" id="PTHR32444:SF158">
    <property type="entry name" value="RECEPTOR-LIKE SERINE_THREONINE-PROTEIN KINASE"/>
    <property type="match status" value="1"/>
</dbReference>
<dbReference type="FunFam" id="2.90.10.10:FF:000005">
    <property type="entry name" value="G-type lectin S-receptor-like serine/threonine-protein kinase"/>
    <property type="match status" value="1"/>
</dbReference>
<gene>
    <name evidence="8" type="ORF">TIFTF001_052221</name>
</gene>
<comment type="caution">
    <text evidence="8">The sequence shown here is derived from an EMBL/GenBank/DDBJ whole genome shotgun (WGS) entry which is preliminary data.</text>
</comment>
<name>A0AA88ELB1_FICCA</name>
<evidence type="ECO:0000256" key="4">
    <source>
        <dbReference type="PROSITE-ProRule" id="PRU00076"/>
    </source>
</evidence>
<evidence type="ECO:0000256" key="5">
    <source>
        <dbReference type="SAM" id="SignalP"/>
    </source>
</evidence>
<reference evidence="8" key="1">
    <citation type="submission" date="2023-07" db="EMBL/GenBank/DDBJ databases">
        <title>draft genome sequence of fig (Ficus carica).</title>
        <authorList>
            <person name="Takahashi T."/>
            <person name="Nishimura K."/>
        </authorList>
    </citation>
    <scope>NUCLEOTIDE SEQUENCE</scope>
</reference>
<dbReference type="SUPFAM" id="SSF51110">
    <property type="entry name" value="alpha-D-mannose-specific plant lectins"/>
    <property type="match status" value="1"/>
</dbReference>
<sequence length="355" mass="39677">MKLVVIIFCFSLTFFHNSLAADDTLRPNQTLLDTGQTLVSVGETFELGFFSPPNSNSRYVGIWFKNVTNLTAVWVANRDSPLTDSSGVFKITEAGNIEILNNRSENPLWSSNSLASDPSLQILSTGNLVVKDGSSENYAWQSFDYPCDSLVAGMKLGRDFVTGKIWKLTSWKSTQDPSTGKYTYELDPRGIPQMLLREDRNIKYRNAPWDGVRIGGSPPIRDIAILKPNYVVNETDVYYTFDNADNSTATMFWLNPWGSPEQVRWNNESGQWITVITLQVDDCDTFKRCGANGLCDISQNPVCRCPTGFVPRSPRDWAAFDPSGGCVLRTPLNCSASEGFKKFSRLKLPYGLDFS</sequence>
<evidence type="ECO:0000256" key="1">
    <source>
        <dbReference type="ARBA" id="ARBA00022729"/>
    </source>
</evidence>
<dbReference type="CDD" id="cd00028">
    <property type="entry name" value="B_lectin"/>
    <property type="match status" value="1"/>
</dbReference>
<dbReference type="Pfam" id="PF01453">
    <property type="entry name" value="B_lectin"/>
    <property type="match status" value="1"/>
</dbReference>
<keyword evidence="4" id="KW-0245">EGF-like domain</keyword>
<dbReference type="Gene3D" id="2.90.10.10">
    <property type="entry name" value="Bulb-type lectin domain"/>
    <property type="match status" value="1"/>
</dbReference>
<keyword evidence="2" id="KW-1015">Disulfide bond</keyword>
<organism evidence="8 9">
    <name type="scientific">Ficus carica</name>
    <name type="common">Common fig</name>
    <dbReference type="NCBI Taxonomy" id="3494"/>
    <lineage>
        <taxon>Eukaryota</taxon>
        <taxon>Viridiplantae</taxon>
        <taxon>Streptophyta</taxon>
        <taxon>Embryophyta</taxon>
        <taxon>Tracheophyta</taxon>
        <taxon>Spermatophyta</taxon>
        <taxon>Magnoliopsida</taxon>
        <taxon>eudicotyledons</taxon>
        <taxon>Gunneridae</taxon>
        <taxon>Pentapetalae</taxon>
        <taxon>rosids</taxon>
        <taxon>fabids</taxon>
        <taxon>Rosales</taxon>
        <taxon>Moraceae</taxon>
        <taxon>Ficeae</taxon>
        <taxon>Ficus</taxon>
    </lineage>
</organism>
<evidence type="ECO:0000259" key="7">
    <source>
        <dbReference type="PROSITE" id="PS50927"/>
    </source>
</evidence>
<keyword evidence="1 5" id="KW-0732">Signal</keyword>
<keyword evidence="9" id="KW-1185">Reference proteome</keyword>
<evidence type="ECO:0008006" key="10">
    <source>
        <dbReference type="Google" id="ProtNLM"/>
    </source>
</evidence>
<dbReference type="SMART" id="SM00108">
    <property type="entry name" value="B_lectin"/>
    <property type="match status" value="1"/>
</dbReference>
<feature type="chain" id="PRO_5041731943" description="Bulb-type lectin domain-containing protein" evidence="5">
    <location>
        <begin position="21"/>
        <end position="355"/>
    </location>
</feature>
<feature type="domain" description="EGF-like" evidence="6">
    <location>
        <begin position="279"/>
        <end position="315"/>
    </location>
</feature>
<comment type="caution">
    <text evidence="4">Lacks conserved residue(s) required for the propagation of feature annotation.</text>
</comment>
<dbReference type="InterPro" id="IPR000858">
    <property type="entry name" value="S_locus_glycoprot_dom"/>
</dbReference>
<dbReference type="InterPro" id="IPR000742">
    <property type="entry name" value="EGF"/>
</dbReference>
<dbReference type="InterPro" id="IPR036426">
    <property type="entry name" value="Bulb-type_lectin_dom_sf"/>
</dbReference>
<evidence type="ECO:0000256" key="2">
    <source>
        <dbReference type="ARBA" id="ARBA00023157"/>
    </source>
</evidence>